<dbReference type="KEGG" id="cfh:C1707_20795"/>
<dbReference type="OrthoDB" id="8238029at2"/>
<reference evidence="1 4" key="2">
    <citation type="submission" date="2018-01" db="EMBL/GenBank/DDBJ databases">
        <title>Complete genome sequence of Caulobacter flavus RHGG3.</title>
        <authorList>
            <person name="Yang E."/>
        </authorList>
    </citation>
    <scope>NUCLEOTIDE SEQUENCE [LARGE SCALE GENOMIC DNA]</scope>
    <source>
        <strain evidence="1 4">RHGG3</strain>
    </source>
</reference>
<keyword evidence="4" id="KW-1185">Reference proteome</keyword>
<dbReference type="Proteomes" id="UP000234483">
    <property type="component" value="Unassembled WGS sequence"/>
</dbReference>
<dbReference type="EMBL" id="CP026100">
    <property type="protein sequence ID" value="AYV48503.1"/>
    <property type="molecule type" value="Genomic_DNA"/>
</dbReference>
<dbReference type="Pfam" id="PF12244">
    <property type="entry name" value="DUF3606"/>
    <property type="match status" value="1"/>
</dbReference>
<sequence>MPHVRSVPSALPADGADKTIDLQEPRSVRYWTETLGVSEEQLHTACEHAGASVEEVRRYLGSNS</sequence>
<evidence type="ECO:0000313" key="2">
    <source>
        <dbReference type="EMBL" id="PLR08781.1"/>
    </source>
</evidence>
<accession>A0A2N5CPA6</accession>
<dbReference type="InterPro" id="IPR022037">
    <property type="entry name" value="DUF3606"/>
</dbReference>
<evidence type="ECO:0000313" key="4">
    <source>
        <dbReference type="Proteomes" id="UP000281192"/>
    </source>
</evidence>
<protein>
    <submittedName>
        <fullName evidence="2">DUF3606 domain-containing protein</fullName>
    </submittedName>
</protein>
<reference evidence="2 3" key="1">
    <citation type="submission" date="2017-12" db="EMBL/GenBank/DDBJ databases">
        <title>The genome sequence of Caulobacter flavus CGMCC1 15093.</title>
        <authorList>
            <person name="Gao J."/>
            <person name="Mao X."/>
            <person name="Sun J."/>
        </authorList>
    </citation>
    <scope>NUCLEOTIDE SEQUENCE [LARGE SCALE GENOMIC DNA]</scope>
    <source>
        <strain evidence="2 3">CGMCC1 15093</strain>
    </source>
</reference>
<gene>
    <name evidence="1" type="ORF">C1707_20795</name>
    <name evidence="2" type="ORF">CFHF_20275</name>
</gene>
<evidence type="ECO:0000313" key="3">
    <source>
        <dbReference type="Proteomes" id="UP000234483"/>
    </source>
</evidence>
<proteinExistence type="predicted"/>
<dbReference type="Proteomes" id="UP000281192">
    <property type="component" value="Chromosome"/>
</dbReference>
<dbReference type="AlphaFoldDB" id="A0A2N5CPA6"/>
<organism evidence="2 3">
    <name type="scientific">Caulobacter flavus</name>
    <dbReference type="NCBI Taxonomy" id="1679497"/>
    <lineage>
        <taxon>Bacteria</taxon>
        <taxon>Pseudomonadati</taxon>
        <taxon>Pseudomonadota</taxon>
        <taxon>Alphaproteobacteria</taxon>
        <taxon>Caulobacterales</taxon>
        <taxon>Caulobacteraceae</taxon>
        <taxon>Caulobacter</taxon>
    </lineage>
</organism>
<evidence type="ECO:0000313" key="1">
    <source>
        <dbReference type="EMBL" id="AYV48503.1"/>
    </source>
</evidence>
<dbReference type="EMBL" id="PJRQ01000041">
    <property type="protein sequence ID" value="PLR08781.1"/>
    <property type="molecule type" value="Genomic_DNA"/>
</dbReference>
<dbReference type="RefSeq" id="WP_101714738.1">
    <property type="nucleotide sequence ID" value="NZ_CP026100.1"/>
</dbReference>
<name>A0A2N5CPA6_9CAUL</name>